<dbReference type="GO" id="GO:0015485">
    <property type="term" value="F:cholesterol binding"/>
    <property type="evidence" value="ECO:0007669"/>
    <property type="project" value="InterPro"/>
</dbReference>
<organism evidence="2 3">
    <name type="scientific">Pedobacter nyackensis</name>
    <dbReference type="NCBI Taxonomy" id="475255"/>
    <lineage>
        <taxon>Bacteria</taxon>
        <taxon>Pseudomonadati</taxon>
        <taxon>Bacteroidota</taxon>
        <taxon>Sphingobacteriia</taxon>
        <taxon>Sphingobacteriales</taxon>
        <taxon>Sphingobacteriaceae</taxon>
        <taxon>Pedobacter</taxon>
    </lineage>
</organism>
<dbReference type="AlphaFoldDB" id="A0A1W2BJ89"/>
<feature type="signal peptide" evidence="1">
    <location>
        <begin position="1"/>
        <end position="19"/>
    </location>
</feature>
<dbReference type="InterPro" id="IPR036363">
    <property type="entry name" value="Thiol_cytolysin_ab_sf"/>
</dbReference>
<keyword evidence="1" id="KW-0732">Signal</keyword>
<feature type="chain" id="PRO_5012303386" evidence="1">
    <location>
        <begin position="20"/>
        <end position="220"/>
    </location>
</feature>
<name>A0A1W2BJ89_9SPHI</name>
<reference evidence="2 3" key="1">
    <citation type="submission" date="2017-04" db="EMBL/GenBank/DDBJ databases">
        <authorList>
            <person name="Afonso C.L."/>
            <person name="Miller P.J."/>
            <person name="Scott M.A."/>
            <person name="Spackman E."/>
            <person name="Goraichik I."/>
            <person name="Dimitrov K.M."/>
            <person name="Suarez D.L."/>
            <person name="Swayne D.E."/>
        </authorList>
    </citation>
    <scope>NUCLEOTIDE SEQUENCE [LARGE SCALE GENOMIC DNA]</scope>
    <source>
        <strain evidence="2 3">DSM 19625</strain>
    </source>
</reference>
<evidence type="ECO:0000313" key="2">
    <source>
        <dbReference type="EMBL" id="SMC72840.1"/>
    </source>
</evidence>
<dbReference type="PROSITE" id="PS51257">
    <property type="entry name" value="PROKAR_LIPOPROTEIN"/>
    <property type="match status" value="1"/>
</dbReference>
<dbReference type="EMBL" id="FWYB01000002">
    <property type="protein sequence ID" value="SMC72840.1"/>
    <property type="molecule type" value="Genomic_DNA"/>
</dbReference>
<protein>
    <submittedName>
        <fullName evidence="2">Uncharacterized protein</fullName>
    </submittedName>
</protein>
<dbReference type="STRING" id="475255.SAMN04488101_102515"/>
<dbReference type="Gene3D" id="3.90.840.10">
    <property type="entry name" value="Thiol-activated cytolysin superfamily/Thiol-activated cytolysin, alpha-beta domain"/>
    <property type="match status" value="1"/>
</dbReference>
<dbReference type="Proteomes" id="UP000192678">
    <property type="component" value="Unassembled WGS sequence"/>
</dbReference>
<proteinExistence type="predicted"/>
<accession>A0A1W2BJ89</accession>
<sequence>MKKLLSLSLVLLCFLYSCKKEESQQNTNSDKRITNENNQFSDLKEPIFSISSKNGKRMSVATTSDGSGCVSTLHTQSQTFDKLSVLDPTSDILYVGSLLDGNSIQTGQYTPVILSSDYVRKPVTFSVSIEGATGPISKTIVPQLSSFRDAMQEITNNPVNGEQPASFTFQVTKVRSKKEIEMIAGANLSIGSFFTAVANYDESNVNPNIDGYILGLPITN</sequence>
<keyword evidence="3" id="KW-1185">Reference proteome</keyword>
<evidence type="ECO:0000313" key="3">
    <source>
        <dbReference type="Proteomes" id="UP000192678"/>
    </source>
</evidence>
<evidence type="ECO:0000256" key="1">
    <source>
        <dbReference type="SAM" id="SignalP"/>
    </source>
</evidence>
<gene>
    <name evidence="2" type="ORF">SAMN04488101_102515</name>
</gene>